<protein>
    <recommendedName>
        <fullName evidence="4">LTXXQ motif family protein</fullName>
    </recommendedName>
</protein>
<evidence type="ECO:0000256" key="1">
    <source>
        <dbReference type="SAM" id="SignalP"/>
    </source>
</evidence>
<dbReference type="EMBL" id="PTIY01000002">
    <property type="protein sequence ID" value="PPK73257.1"/>
    <property type="molecule type" value="Genomic_DNA"/>
</dbReference>
<feature type="chain" id="PRO_5015748126" description="LTXXQ motif family protein" evidence="1">
    <location>
        <begin position="22"/>
        <end position="129"/>
    </location>
</feature>
<sequence>MRTSKLATALFLSLFIPIANAEDMAFLLNSTPTERAASQTRFMKTKLNLSQDEVTKIQEINREYAEKIEPVLKGSGISFLKMRDIKAILEQKDDALRSVLTPGQFDVYTNAKDELKQTLQQDLEHRSPL</sequence>
<reference evidence="2 3" key="1">
    <citation type="submission" date="2018-02" db="EMBL/GenBank/DDBJ databases">
        <title>Subsurface microbial communities from deep shales in Ohio and West Virginia, USA.</title>
        <authorList>
            <person name="Wrighton K."/>
        </authorList>
    </citation>
    <scope>NUCLEOTIDE SEQUENCE [LARGE SCALE GENOMIC DNA]</scope>
    <source>
        <strain evidence="2 3">OWC-G53F</strain>
    </source>
</reference>
<organism evidence="2 3">
    <name type="scientific">Methylobacter tundripaludum</name>
    <dbReference type="NCBI Taxonomy" id="173365"/>
    <lineage>
        <taxon>Bacteria</taxon>
        <taxon>Pseudomonadati</taxon>
        <taxon>Pseudomonadota</taxon>
        <taxon>Gammaproteobacteria</taxon>
        <taxon>Methylococcales</taxon>
        <taxon>Methylococcaceae</taxon>
        <taxon>Methylobacter</taxon>
    </lineage>
</organism>
<keyword evidence="3" id="KW-1185">Reference proteome</keyword>
<gene>
    <name evidence="2" type="ORF">B0F88_102237</name>
</gene>
<name>A0A2S6H706_9GAMM</name>
<comment type="caution">
    <text evidence="2">The sequence shown here is derived from an EMBL/GenBank/DDBJ whole genome shotgun (WGS) entry which is preliminary data.</text>
</comment>
<dbReference type="AlphaFoldDB" id="A0A2S6H706"/>
<accession>A0A2S6H706</accession>
<feature type="signal peptide" evidence="1">
    <location>
        <begin position="1"/>
        <end position="21"/>
    </location>
</feature>
<proteinExistence type="predicted"/>
<dbReference type="RefSeq" id="WP_104422513.1">
    <property type="nucleotide sequence ID" value="NZ_PTIY01000002.1"/>
</dbReference>
<dbReference type="Proteomes" id="UP000238071">
    <property type="component" value="Unassembled WGS sequence"/>
</dbReference>
<evidence type="ECO:0000313" key="3">
    <source>
        <dbReference type="Proteomes" id="UP000238071"/>
    </source>
</evidence>
<evidence type="ECO:0000313" key="2">
    <source>
        <dbReference type="EMBL" id="PPK73257.1"/>
    </source>
</evidence>
<evidence type="ECO:0008006" key="4">
    <source>
        <dbReference type="Google" id="ProtNLM"/>
    </source>
</evidence>
<keyword evidence="1" id="KW-0732">Signal</keyword>